<organism evidence="7">
    <name type="scientific">Drosophila melanogaster</name>
    <name type="common">Fruit fly</name>
    <dbReference type="NCBI Taxonomy" id="7227"/>
    <lineage>
        <taxon>Eukaryota</taxon>
        <taxon>Metazoa</taxon>
        <taxon>Ecdysozoa</taxon>
        <taxon>Arthropoda</taxon>
        <taxon>Hexapoda</taxon>
        <taxon>Insecta</taxon>
        <taxon>Pterygota</taxon>
        <taxon>Neoptera</taxon>
        <taxon>Endopterygota</taxon>
        <taxon>Diptera</taxon>
        <taxon>Brachycera</taxon>
        <taxon>Muscomorpha</taxon>
        <taxon>Ephydroidea</taxon>
        <taxon>Drosophilidae</taxon>
        <taxon>Drosophila</taxon>
        <taxon>Sophophora</taxon>
    </lineage>
</organism>
<dbReference type="FlyBase" id="FBgn0039004">
    <property type="gene designation" value="Nup133"/>
</dbReference>
<dbReference type="GO" id="GO:0006406">
    <property type="term" value="P:mRNA export from nucleus"/>
    <property type="evidence" value="ECO:0000250"/>
    <property type="project" value="FlyBase"/>
</dbReference>
<dbReference type="InterPro" id="IPR015943">
    <property type="entry name" value="WD40/YVTN_repeat-like_dom_sf"/>
</dbReference>
<dbReference type="Gene3D" id="1.20.58.1380">
    <property type="match status" value="1"/>
</dbReference>
<sequence length="1200" mass="135174">MERNLQKQLYGISRESSPGARRYSMPAASADSTRKSIFGGSASCAQMSGSLKRTALTNSRLSLSVRSTQSIAGIRSDYNSVESFGCPLPVVVNEALTFAGPGAGTVTAKVTQNGWAWVVQGRRLLIWQYKDTAKSGSPPRVGKLARRGGGLAQCRELTLPYSDLGHKSDLISVFQTEGQQMASCIAVSATGEVRYWSSIAHDGNSVDLSILTGQEFVQLLSLPTQQGYLAVTTTCNLVFLRVGLTNGRYTLHHKTIKPATSFLGGFGKKFASILIGMNTGADKDQTLVGMCCESNLESGETIVAVLSDRAIQRWSLSNNGNTENLLYEDADMLRRIREEFITNFWKFRLPADSLEIDLHLLDFHVVKNKAYILAGAVNAAHAPQMCYALVTGTAQAERMLLESFTPLNMNKFFSAKTEEDCLSVRFVVGSSHIYLYTSKVVYPLHLTNSVPTAELEAEKIEFHQHDDRILSAVICSQLPLFFSRTHGLVSITPGDFDGTEMMNMSSCNTPDLYAPNSCNASFAVADHSALTNSTNNLHLFELDPDEMYNELSDEVGQLKAAFLYHMKRNSNMVKTIVDELLRNVTAADPSGAPMDAYKLDRIVITIAEDLAEDIPIADPRWEEALADQEMNRHAIGSSRSMQIINQLRDKIIAFQHFITFLHSSLVWDKLNVIPCGSHSLKPTGCILADISEKIVAAMALRSIQTKLPKLIEEAIDATVALWHEEPQGSLTYQDIFYVKLSRFQNVFEALADIADDRIAAQNQTTISVAHFVNEINSIVLDVLGQVFKYRKQHASSFRLNHEKLPSYENLPWTAMAGSAGVRDTLTRLIDISVRYGSHCVSETELKQQLYQQIFELIDLVLDGRKTYLKSVRDTEKFNVLQQQFEAQRRELISVLIKDRQYEYAAKIAEKYLDFQSLVLICDETQDKERLEDYTRKYEEYDFSQFAINWHLRQNRHGEVFERFKGNQTALAQFMRDHPSLGWIQLIFNGDFERAAKVLYELAQCETEFVARKKSMLSLAKLAAFAAAESDLTAQVEKINADLTLVEYQSQLGHDVLESFGFDPAEQKVLKAEEIISLYIAEENETASETEFRKALELLSYVEQPYDMRHKIWCAAIKRDNWTDYDPNNAVHYMQKLLFYKIIEISQLMGNDSENVLPPMEDFLESVELGDLPQQKPFQYLLKLTYEYVADMFKQPDDMEL</sequence>
<dbReference type="GO" id="GO:0017056">
    <property type="term" value="F:structural constituent of nuclear pore"/>
    <property type="evidence" value="ECO:0000250"/>
    <property type="project" value="FlyBase"/>
</dbReference>
<evidence type="ECO:0000313" key="8">
    <source>
        <dbReference type="FlyBase" id="FBgn0039004"/>
    </source>
</evidence>
<dbReference type="PANTHER" id="PTHR13405:SF11">
    <property type="entry name" value="NUCLEAR PORE COMPLEX PROTEIN NUP133"/>
    <property type="match status" value="1"/>
</dbReference>
<dbReference type="Pfam" id="PF08801">
    <property type="entry name" value="Nucleoporin_N"/>
    <property type="match status" value="1"/>
</dbReference>
<dbReference type="PANTHER" id="PTHR13405">
    <property type="entry name" value="NUCLEAR PORE COMPLEX PROTEIN NUP133"/>
    <property type="match status" value="1"/>
</dbReference>
<dbReference type="Gene3D" id="1.25.40.700">
    <property type="match status" value="1"/>
</dbReference>
<dbReference type="AlphaFoldDB" id="A1YK77"/>
<dbReference type="AGR" id="FB:FBgn0039004"/>
<dbReference type="FunFam" id="1.25.40.700:FF:000002">
    <property type="entry name" value="Nup133"/>
    <property type="match status" value="1"/>
</dbReference>
<keyword evidence="4" id="KW-0539">Nucleus</keyword>
<comment type="similarity">
    <text evidence="2">Belongs to the nucleoporin Nup133 family.</text>
</comment>
<dbReference type="InterPro" id="IPR014908">
    <property type="entry name" value="Nucleoporin_Nup133/Nup155_N"/>
</dbReference>
<name>A1YK77_DROME</name>
<dbReference type="EMBL" id="EF058000">
    <property type="protein sequence ID" value="ABL84935.1"/>
    <property type="molecule type" value="Genomic_DNA"/>
</dbReference>
<accession>A1YK77</accession>
<dbReference type="OrthoDB" id="103454at2759"/>
<feature type="domain" description="Nucleoporin Nup133/Nup155-like N-terminal" evidence="6">
    <location>
        <begin position="78"/>
        <end position="489"/>
    </location>
</feature>
<comment type="subcellular location">
    <subcellularLocation>
        <location evidence="1">Nucleus</location>
    </subcellularLocation>
</comment>
<dbReference type="InterPro" id="IPR037624">
    <property type="entry name" value="Nup133-like"/>
</dbReference>
<dbReference type="FunFam" id="2.130.10.10:FF:001001">
    <property type="entry name" value="Nup133"/>
    <property type="match status" value="1"/>
</dbReference>
<dbReference type="SUPFAM" id="SSF117289">
    <property type="entry name" value="Nucleoporin domain"/>
    <property type="match status" value="1"/>
</dbReference>
<dbReference type="ExpressionAtlas" id="A1YK77">
    <property type="expression patterns" value="baseline and differential"/>
</dbReference>
<evidence type="ECO:0000313" key="7">
    <source>
        <dbReference type="EMBL" id="ABL84935.1"/>
    </source>
</evidence>
<evidence type="ECO:0000256" key="3">
    <source>
        <dbReference type="ARBA" id="ARBA00022448"/>
    </source>
</evidence>
<dbReference type="HOGENOM" id="CLU_008593_1_0_1"/>
<evidence type="ECO:0000256" key="2">
    <source>
        <dbReference type="ARBA" id="ARBA00005569"/>
    </source>
</evidence>
<proteinExistence type="inferred from homology"/>
<evidence type="ECO:0000256" key="5">
    <source>
        <dbReference type="SAM" id="MobiDB-lite"/>
    </source>
</evidence>
<keyword evidence="3" id="KW-0813">Transport</keyword>
<gene>
    <name evidence="8" type="primary">Nup133</name>
    <name evidence="7 8" type="ORF">CG6958</name>
</gene>
<evidence type="ECO:0000256" key="1">
    <source>
        <dbReference type="ARBA" id="ARBA00004123"/>
    </source>
</evidence>
<dbReference type="FunFam" id="1.20.58.1380:FF:000002">
    <property type="entry name" value="Nup133"/>
    <property type="match status" value="1"/>
</dbReference>
<dbReference type="VEuPathDB" id="VectorBase:FBgn0039004"/>
<protein>
    <submittedName>
        <fullName evidence="7">Nup133</fullName>
    </submittedName>
</protein>
<dbReference type="GO" id="GO:0031080">
    <property type="term" value="C:nuclear pore outer ring"/>
    <property type="evidence" value="ECO:0000250"/>
    <property type="project" value="FlyBase"/>
</dbReference>
<dbReference type="Gene3D" id="2.130.10.10">
    <property type="entry name" value="YVTN repeat-like/Quinoprotein amine dehydrogenase"/>
    <property type="match status" value="1"/>
</dbReference>
<reference evidence="7" key="1">
    <citation type="journal article" date="2007" name="Mol. Biol. Evol.">
        <title>Pervasive adaptive evolution among interactors of the Drosophila hybrid inviability gene, Nup96.</title>
        <authorList>
            <person name="Presgraves D.C."/>
            <person name="Stephan W."/>
        </authorList>
    </citation>
    <scope>NUCLEOTIDE SEQUENCE</scope>
    <source>
        <strain evidence="7">M081</strain>
    </source>
</reference>
<evidence type="ECO:0000256" key="4">
    <source>
        <dbReference type="ARBA" id="ARBA00023242"/>
    </source>
</evidence>
<feature type="region of interest" description="Disordered" evidence="5">
    <location>
        <begin position="1"/>
        <end position="28"/>
    </location>
</feature>
<evidence type="ECO:0000259" key="6">
    <source>
        <dbReference type="Pfam" id="PF08801"/>
    </source>
</evidence>